<evidence type="ECO:0000256" key="3">
    <source>
        <dbReference type="ARBA" id="ARBA00005316"/>
    </source>
</evidence>
<dbReference type="GO" id="GO:0016255">
    <property type="term" value="P:attachment of GPI anchor to protein"/>
    <property type="evidence" value="ECO:0007669"/>
    <property type="project" value="InterPro"/>
</dbReference>
<sequence>MSVQDTRVHIRIFAAFVAVIIAALPAWWYLTTIERLPLPTERVRAYQERGTCPVKNTFRICVTEPVGTDVVMDSLNEMKRMEELACMEDNLCLKYDMADTCDPTPSLMPPHHALRPVHVPLEGTKNVPKQVHKHMAHYLGIPLAHTQQGKNCTTEDARVIPYAPRLRIVFSLLQEDASRGHAIHGWDLQHALETIDAPALAPLRRIVDAMAYVHDIELESQIQWYAPLEFEPHEETVDEARVYTASMDDVRVFINSPQWNLESYGTHNTSTAAEERTLHFVLFLPSDTHSPLYMRKDDQSLVTQPAWLVPQWGGVVVWNRDASLRAEPLMTLDELQEPVRLFAEQLAILLGIELENVAPNDHKALALAVEGLQWRRTLEMARGTVETLASIDRLVRKISNLGVNADVRDNYAASLDMLDACEASLQGPNSSVSTALTHASRAYRLASQSFYDPSMLAMLYFPEEHKYAVYFPLFGPLFLPLAIAFVREVKHRKARRSVEARQS</sequence>
<keyword evidence="5 10" id="KW-0812">Transmembrane</keyword>
<accession>A0A1M8AAW3</accession>
<keyword evidence="9" id="KW-0325">Glycoprotein</keyword>
<dbReference type="InterPro" id="IPR019540">
    <property type="entry name" value="PtdIno-glycan_biosynth_class_S"/>
</dbReference>
<evidence type="ECO:0000256" key="6">
    <source>
        <dbReference type="ARBA" id="ARBA00022824"/>
    </source>
</evidence>
<dbReference type="STRING" id="1230383.A0A1M8AAW3"/>
<evidence type="ECO:0000256" key="4">
    <source>
        <dbReference type="ARBA" id="ARBA00022502"/>
    </source>
</evidence>
<keyword evidence="7 10" id="KW-1133">Transmembrane helix</keyword>
<comment type="similarity">
    <text evidence="3">Belongs to the PIGS family.</text>
</comment>
<dbReference type="AlphaFoldDB" id="A0A1M8AAW3"/>
<dbReference type="PANTHER" id="PTHR21072">
    <property type="entry name" value="GPI TRANSAMIDASE COMPONENT PIG-S"/>
    <property type="match status" value="1"/>
</dbReference>
<feature type="transmembrane region" description="Helical" evidence="10">
    <location>
        <begin position="467"/>
        <end position="486"/>
    </location>
</feature>
<evidence type="ECO:0000256" key="9">
    <source>
        <dbReference type="ARBA" id="ARBA00023180"/>
    </source>
</evidence>
<evidence type="ECO:0000256" key="10">
    <source>
        <dbReference type="SAM" id="Phobius"/>
    </source>
</evidence>
<dbReference type="OMA" id="AEHKYAV"/>
<dbReference type="OrthoDB" id="28748at2759"/>
<keyword evidence="8 10" id="KW-0472">Membrane</keyword>
<reference evidence="12" key="1">
    <citation type="journal article" date="2017" name="Nucleic Acids Res.">
        <title>Proteogenomics produces comprehensive and highly accurate protein-coding gene annotation in a complete genome assembly of Malassezia sympodialis.</title>
        <authorList>
            <person name="Zhu Y."/>
            <person name="Engstroem P.G."/>
            <person name="Tellgren-Roth C."/>
            <person name="Baudo C.D."/>
            <person name="Kennell J.C."/>
            <person name="Sun S."/>
            <person name="Billmyre R.B."/>
            <person name="Schroeder M.S."/>
            <person name="Andersson A."/>
            <person name="Holm T."/>
            <person name="Sigurgeirsson B."/>
            <person name="Wu G."/>
            <person name="Sankaranarayanan S.R."/>
            <person name="Siddharthan R."/>
            <person name="Sanyal K."/>
            <person name="Lundeberg J."/>
            <person name="Nystedt B."/>
            <person name="Boekhout T."/>
            <person name="Dawson T.L. Jr."/>
            <person name="Heitman J."/>
            <person name="Scheynius A."/>
            <person name="Lehtioe J."/>
        </authorList>
    </citation>
    <scope>NUCLEOTIDE SEQUENCE [LARGE SCALE GENOMIC DNA]</scope>
    <source>
        <strain evidence="12">ATCC 42132</strain>
    </source>
</reference>
<evidence type="ECO:0000256" key="7">
    <source>
        <dbReference type="ARBA" id="ARBA00022989"/>
    </source>
</evidence>
<dbReference type="GO" id="GO:0006506">
    <property type="term" value="P:GPI anchor biosynthetic process"/>
    <property type="evidence" value="ECO:0007669"/>
    <property type="project" value="UniProtKB-UniPathway"/>
</dbReference>
<dbReference type="EMBL" id="LT671827">
    <property type="protein sequence ID" value="SHO79645.1"/>
    <property type="molecule type" value="Genomic_DNA"/>
</dbReference>
<evidence type="ECO:0000256" key="1">
    <source>
        <dbReference type="ARBA" id="ARBA00004477"/>
    </source>
</evidence>
<name>A0A1M8AAW3_MALS4</name>
<protein>
    <submittedName>
        <fullName evidence="11">Similar to S.cerevisiae protein GPI17 (Transmembrane protein)</fullName>
    </submittedName>
</protein>
<evidence type="ECO:0000256" key="5">
    <source>
        <dbReference type="ARBA" id="ARBA00022692"/>
    </source>
</evidence>
<dbReference type="Proteomes" id="UP000186303">
    <property type="component" value="Chromosome 7"/>
</dbReference>
<feature type="transmembrane region" description="Helical" evidence="10">
    <location>
        <begin position="12"/>
        <end position="30"/>
    </location>
</feature>
<dbReference type="UniPathway" id="UPA00196"/>
<keyword evidence="12" id="KW-1185">Reference proteome</keyword>
<dbReference type="Pfam" id="PF10510">
    <property type="entry name" value="PIG-S"/>
    <property type="match status" value="2"/>
</dbReference>
<comment type="subcellular location">
    <subcellularLocation>
        <location evidence="1">Endoplasmic reticulum membrane</location>
        <topology evidence="1">Multi-pass membrane protein</topology>
    </subcellularLocation>
</comment>
<evidence type="ECO:0000256" key="8">
    <source>
        <dbReference type="ARBA" id="ARBA00023136"/>
    </source>
</evidence>
<gene>
    <name evidence="11" type="ORF">MSYG_3996</name>
</gene>
<proteinExistence type="inferred from homology"/>
<keyword evidence="4" id="KW-0337">GPI-anchor biosynthesis</keyword>
<comment type="pathway">
    <text evidence="2">Glycolipid biosynthesis; glycosylphosphatidylinositol-anchor biosynthesis.</text>
</comment>
<dbReference type="GO" id="GO:0042765">
    <property type="term" value="C:GPI-anchor transamidase complex"/>
    <property type="evidence" value="ECO:0007669"/>
    <property type="project" value="InterPro"/>
</dbReference>
<dbReference type="PANTHER" id="PTHR21072:SF13">
    <property type="entry name" value="GPI TRANSAMIDASE COMPONENT PIG-S"/>
    <property type="match status" value="1"/>
</dbReference>
<evidence type="ECO:0000313" key="11">
    <source>
        <dbReference type="EMBL" id="SHO79645.1"/>
    </source>
</evidence>
<evidence type="ECO:0000256" key="2">
    <source>
        <dbReference type="ARBA" id="ARBA00004687"/>
    </source>
</evidence>
<keyword evidence="6" id="KW-0256">Endoplasmic reticulum</keyword>
<evidence type="ECO:0000313" key="12">
    <source>
        <dbReference type="Proteomes" id="UP000186303"/>
    </source>
</evidence>
<dbReference type="VEuPathDB" id="FungiDB:MSYG_3996"/>
<organism evidence="11 12">
    <name type="scientific">Malassezia sympodialis (strain ATCC 42132)</name>
    <name type="common">Atopic eczema-associated yeast</name>
    <dbReference type="NCBI Taxonomy" id="1230383"/>
    <lineage>
        <taxon>Eukaryota</taxon>
        <taxon>Fungi</taxon>
        <taxon>Dikarya</taxon>
        <taxon>Basidiomycota</taxon>
        <taxon>Ustilaginomycotina</taxon>
        <taxon>Malasseziomycetes</taxon>
        <taxon>Malasseziales</taxon>
        <taxon>Malasseziaceae</taxon>
        <taxon>Malassezia</taxon>
    </lineage>
</organism>